<dbReference type="AlphaFoldDB" id="A0A1E5SYP2"/>
<sequence length="180" mass="21026">MGILNKLFGNKKAESYANDSKSKDFPPKPKWKPNPHKDLNIILEKAKYYTKEKLQIAVFEYGTVVIFPEQVTDIESSAKVTLDKIYKSHPDFNPRKMDDDNYLIEYTQPAFTIVFKEEIDSNWDYIDENHQDGICRDEVLINALGQRNVFDKVGKICLYGRSKMFMDAQFPKVLLKFDKK</sequence>
<accession>A0A1E5SYP2</accession>
<dbReference type="EMBL" id="MDGQ01000005">
    <property type="protein sequence ID" value="OEK04240.1"/>
    <property type="molecule type" value="Genomic_DNA"/>
</dbReference>
<dbReference type="OrthoDB" id="1432316at2"/>
<dbReference type="RefSeq" id="WP_069835745.1">
    <property type="nucleotide sequence ID" value="NZ_MDGQ01000005.1"/>
</dbReference>
<organism evidence="2 3">
    <name type="scientific">Roseivirga misakiensis</name>
    <dbReference type="NCBI Taxonomy" id="1563681"/>
    <lineage>
        <taxon>Bacteria</taxon>
        <taxon>Pseudomonadati</taxon>
        <taxon>Bacteroidota</taxon>
        <taxon>Cytophagia</taxon>
        <taxon>Cytophagales</taxon>
        <taxon>Roseivirgaceae</taxon>
        <taxon>Roseivirga</taxon>
    </lineage>
</organism>
<proteinExistence type="predicted"/>
<evidence type="ECO:0000313" key="3">
    <source>
        <dbReference type="Proteomes" id="UP000095552"/>
    </source>
</evidence>
<evidence type="ECO:0000256" key="1">
    <source>
        <dbReference type="SAM" id="MobiDB-lite"/>
    </source>
</evidence>
<comment type="caution">
    <text evidence="2">The sequence shown here is derived from an EMBL/GenBank/DDBJ whole genome shotgun (WGS) entry which is preliminary data.</text>
</comment>
<protein>
    <submittedName>
        <fullName evidence="2">Uncharacterized protein</fullName>
    </submittedName>
</protein>
<dbReference type="STRING" id="1563681.BFP71_12205"/>
<gene>
    <name evidence="2" type="ORF">BFP71_12205</name>
</gene>
<dbReference type="Proteomes" id="UP000095552">
    <property type="component" value="Unassembled WGS sequence"/>
</dbReference>
<reference evidence="2 3" key="1">
    <citation type="submission" date="2016-08" db="EMBL/GenBank/DDBJ databases">
        <title>Draft genome of Fabibacter sp. strain SK-8.</title>
        <authorList>
            <person name="Wong S.-K."/>
            <person name="Hamasaki K."/>
            <person name="Yoshizawa S."/>
        </authorList>
    </citation>
    <scope>NUCLEOTIDE SEQUENCE [LARGE SCALE GENOMIC DNA]</scope>
    <source>
        <strain evidence="2 3">SK-8</strain>
    </source>
</reference>
<name>A0A1E5SYP2_9BACT</name>
<keyword evidence="3" id="KW-1185">Reference proteome</keyword>
<feature type="region of interest" description="Disordered" evidence="1">
    <location>
        <begin position="1"/>
        <end position="33"/>
    </location>
</feature>
<evidence type="ECO:0000313" key="2">
    <source>
        <dbReference type="EMBL" id="OEK04240.1"/>
    </source>
</evidence>